<dbReference type="Pfam" id="PF01593">
    <property type="entry name" value="Amino_oxidase"/>
    <property type="match status" value="1"/>
</dbReference>
<evidence type="ECO:0000256" key="5">
    <source>
        <dbReference type="RuleBase" id="RU362075"/>
    </source>
</evidence>
<evidence type="ECO:0000259" key="6">
    <source>
        <dbReference type="Pfam" id="PF01593"/>
    </source>
</evidence>
<name>A1ZX55_MICM2</name>
<dbReference type="SUPFAM" id="SSF51905">
    <property type="entry name" value="FAD/NAD(P)-binding domain"/>
    <property type="match status" value="1"/>
</dbReference>
<dbReference type="OrthoDB" id="9774675at2"/>
<organism evidence="7 8">
    <name type="scientific">Microscilla marina ATCC 23134</name>
    <dbReference type="NCBI Taxonomy" id="313606"/>
    <lineage>
        <taxon>Bacteria</taxon>
        <taxon>Pseudomonadati</taxon>
        <taxon>Bacteroidota</taxon>
        <taxon>Cytophagia</taxon>
        <taxon>Cytophagales</taxon>
        <taxon>Microscillaceae</taxon>
        <taxon>Microscilla</taxon>
    </lineage>
</organism>
<accession>A1ZX55</accession>
<dbReference type="GO" id="GO:0016491">
    <property type="term" value="F:oxidoreductase activity"/>
    <property type="evidence" value="ECO:0007669"/>
    <property type="project" value="UniProtKB-KW"/>
</dbReference>
<evidence type="ECO:0000256" key="2">
    <source>
        <dbReference type="ARBA" id="ARBA00006046"/>
    </source>
</evidence>
<dbReference type="GO" id="GO:0016117">
    <property type="term" value="P:carotenoid biosynthetic process"/>
    <property type="evidence" value="ECO:0007669"/>
    <property type="project" value="UniProtKB-KW"/>
</dbReference>
<dbReference type="InterPro" id="IPR014105">
    <property type="entry name" value="Carotenoid/retinoid_OxRdtase"/>
</dbReference>
<evidence type="ECO:0000313" key="7">
    <source>
        <dbReference type="EMBL" id="EAY25036.1"/>
    </source>
</evidence>
<keyword evidence="4 5" id="KW-0560">Oxidoreductase</keyword>
<proteinExistence type="inferred from homology"/>
<protein>
    <submittedName>
        <fullName evidence="7">Gamma-carotene desaturase</fullName>
    </submittedName>
</protein>
<comment type="similarity">
    <text evidence="2 5">Belongs to the carotenoid/retinoid oxidoreductase family.</text>
</comment>
<dbReference type="PANTHER" id="PTHR43734:SF7">
    <property type="entry name" value="4,4'-DIAPONEUROSPORENE OXYGENASE"/>
    <property type="match status" value="1"/>
</dbReference>
<dbReference type="Gene3D" id="3.50.50.60">
    <property type="entry name" value="FAD/NAD(P)-binding domain"/>
    <property type="match status" value="2"/>
</dbReference>
<evidence type="ECO:0000256" key="1">
    <source>
        <dbReference type="ARBA" id="ARBA00004829"/>
    </source>
</evidence>
<dbReference type="InterPro" id="IPR054840">
    <property type="entry name" value="hydcarot_desat_CrtD"/>
</dbReference>
<dbReference type="eggNOG" id="COG1233">
    <property type="taxonomic scope" value="Bacteria"/>
</dbReference>
<reference evidence="7 8" key="1">
    <citation type="submission" date="2007-01" db="EMBL/GenBank/DDBJ databases">
        <authorList>
            <person name="Haygood M."/>
            <person name="Podell S."/>
            <person name="Anderson C."/>
            <person name="Hopkinson B."/>
            <person name="Roe K."/>
            <person name="Barbeau K."/>
            <person name="Gaasterland T."/>
            <person name="Ferriera S."/>
            <person name="Johnson J."/>
            <person name="Kravitz S."/>
            <person name="Beeson K."/>
            <person name="Sutton G."/>
            <person name="Rogers Y.-H."/>
            <person name="Friedman R."/>
            <person name="Frazier M."/>
            <person name="Venter J.C."/>
        </authorList>
    </citation>
    <scope>NUCLEOTIDE SEQUENCE [LARGE SCALE GENOMIC DNA]</scope>
    <source>
        <strain evidence="7 8">ATCC 23134</strain>
    </source>
</reference>
<keyword evidence="3 5" id="KW-0125">Carotenoid biosynthesis</keyword>
<dbReference type="NCBIfam" id="NF042421">
    <property type="entry name" value="hydcarot_desat_CrtD"/>
    <property type="match status" value="1"/>
</dbReference>
<keyword evidence="8" id="KW-1185">Reference proteome</keyword>
<comment type="caution">
    <text evidence="7">The sequence shown here is derived from an EMBL/GenBank/DDBJ whole genome shotgun (WGS) entry which is preliminary data.</text>
</comment>
<evidence type="ECO:0000313" key="8">
    <source>
        <dbReference type="Proteomes" id="UP000004095"/>
    </source>
</evidence>
<dbReference type="InterPro" id="IPR002937">
    <property type="entry name" value="Amino_oxidase"/>
</dbReference>
<dbReference type="EMBL" id="AAWS01000056">
    <property type="protein sequence ID" value="EAY25036.1"/>
    <property type="molecule type" value="Genomic_DNA"/>
</dbReference>
<dbReference type="InterPro" id="IPR036188">
    <property type="entry name" value="FAD/NAD-bd_sf"/>
</dbReference>
<dbReference type="PANTHER" id="PTHR43734">
    <property type="entry name" value="PHYTOENE DESATURASE"/>
    <property type="match status" value="1"/>
</dbReference>
<dbReference type="NCBIfam" id="TIGR02734">
    <property type="entry name" value="crtI_fam"/>
    <property type="match status" value="1"/>
</dbReference>
<gene>
    <name evidence="7" type="ORF">M23134_07225</name>
</gene>
<evidence type="ECO:0000256" key="4">
    <source>
        <dbReference type="ARBA" id="ARBA00023002"/>
    </source>
</evidence>
<dbReference type="Proteomes" id="UP000004095">
    <property type="component" value="Unassembled WGS sequence"/>
</dbReference>
<sequence>MARAVVIGAGIAGIATSIRLATAGYQVEVYEANDYPGGKLTQFEQDGFRFDAGPSLFTMPFLVDELFEEAGKNPTHYFNYEQLPVVCNYFYEDGTRLSAYAQPTAFAQEVEQKLGVPAKVLEKHLHNSAEIFEHTHQLFMEQSLHQAKNFLNLDVVKSIANMYKMHIFSTMHEVNQRKLKNPHLVQLFDRYATYNGSSPYKAPGILNIIPHLEHNMGAYLPQGGMHSITQSVYKLAIELGVQFRLGAKVDKIMVENKVAKGVMVQGREVLADVVVSNMDVVPTYRHLLKNEPAPEKALKQERSSSALIFYWGMGATFPELDVHNILFAQDYKAEFEHLFELKKIYPDPTVYINITSKREKNDAPANAENWFVMVNVPGNQGQDWDQWITETRQSVLDKTSRILGKDIGALIQTEAILDPRSIEQKTSSFQGSLYGSSSNNRYAAFLRHPNFSRKIKHLYFCGGSVHPGGGIPLCLLSAKIVSNIIKEKHGALVTTQ</sequence>
<feature type="domain" description="Amine oxidase" evidence="6">
    <location>
        <begin position="11"/>
        <end position="483"/>
    </location>
</feature>
<evidence type="ECO:0000256" key="3">
    <source>
        <dbReference type="ARBA" id="ARBA00022746"/>
    </source>
</evidence>
<comment type="pathway">
    <text evidence="1 5">Carotenoid biosynthesis.</text>
</comment>
<dbReference type="RefSeq" id="WP_002703631.1">
    <property type="nucleotide sequence ID" value="NZ_AAWS01000056.1"/>
</dbReference>
<dbReference type="AlphaFoldDB" id="A1ZX55"/>